<evidence type="ECO:0000256" key="3">
    <source>
        <dbReference type="ARBA" id="ARBA00022692"/>
    </source>
</evidence>
<dbReference type="CDD" id="cd16914">
    <property type="entry name" value="EcfT"/>
    <property type="match status" value="1"/>
</dbReference>
<sequence>VTFEMHDFLWAAQIGSCTIGITNQGLNDAAHVFLRSLASVSCLYFLTLTTPVTDMVWVLHKLRVPALLIELLTLIYRFILILLEVSRQIYLAQDLRAGYRNIQTGLASLGKLILSVFIKSYRQSLAMYDALVARCYTEKLPVLEERRQWSRRNILLIFLIDGALVLSALYAGGSV</sequence>
<dbReference type="AlphaFoldDB" id="A0A101HQZ8"/>
<feature type="transmembrane region" description="Helical" evidence="6">
    <location>
        <begin position="64"/>
        <end position="83"/>
    </location>
</feature>
<feature type="transmembrane region" description="Helical" evidence="6">
    <location>
        <begin position="154"/>
        <end position="173"/>
    </location>
</feature>
<comment type="subcellular location">
    <subcellularLocation>
        <location evidence="1">Cell membrane</location>
        <topology evidence="1">Multi-pass membrane protein</topology>
    </subcellularLocation>
</comment>
<gene>
    <name evidence="7" type="ORF">XD97_0627</name>
</gene>
<name>A0A101HQZ8_9FIRM</name>
<evidence type="ECO:0000256" key="1">
    <source>
        <dbReference type="ARBA" id="ARBA00004651"/>
    </source>
</evidence>
<dbReference type="EMBL" id="LGGS01000145">
    <property type="protein sequence ID" value="KUK81527.1"/>
    <property type="molecule type" value="Genomic_DNA"/>
</dbReference>
<comment type="caution">
    <text evidence="7">The sequence shown here is derived from an EMBL/GenBank/DDBJ whole genome shotgun (WGS) entry which is preliminary data.</text>
</comment>
<evidence type="ECO:0000313" key="7">
    <source>
        <dbReference type="EMBL" id="KUK81527.1"/>
    </source>
</evidence>
<proteinExistence type="predicted"/>
<dbReference type="Proteomes" id="UP000054705">
    <property type="component" value="Unassembled WGS sequence"/>
</dbReference>
<feature type="non-terminal residue" evidence="7">
    <location>
        <position position="1"/>
    </location>
</feature>
<dbReference type="GO" id="GO:0006824">
    <property type="term" value="P:cobalt ion transport"/>
    <property type="evidence" value="ECO:0007669"/>
    <property type="project" value="InterPro"/>
</dbReference>
<accession>A0A101HQZ8</accession>
<evidence type="ECO:0000256" key="5">
    <source>
        <dbReference type="ARBA" id="ARBA00023136"/>
    </source>
</evidence>
<keyword evidence="2" id="KW-1003">Cell membrane</keyword>
<organism evidence="7 8">
    <name type="scientific">Pelotomaculum thermopropionicum</name>
    <dbReference type="NCBI Taxonomy" id="110500"/>
    <lineage>
        <taxon>Bacteria</taxon>
        <taxon>Bacillati</taxon>
        <taxon>Bacillota</taxon>
        <taxon>Clostridia</taxon>
        <taxon>Eubacteriales</taxon>
        <taxon>Desulfotomaculaceae</taxon>
        <taxon>Pelotomaculum</taxon>
    </lineage>
</organism>
<dbReference type="PANTHER" id="PTHR43723">
    <property type="entry name" value="COBALT TRANSPORT PROTEIN CBIQ"/>
    <property type="match status" value="1"/>
</dbReference>
<dbReference type="InterPro" id="IPR012809">
    <property type="entry name" value="ECF_CbiQ"/>
</dbReference>
<evidence type="ECO:0000256" key="4">
    <source>
        <dbReference type="ARBA" id="ARBA00022989"/>
    </source>
</evidence>
<evidence type="ECO:0000256" key="2">
    <source>
        <dbReference type="ARBA" id="ARBA00022475"/>
    </source>
</evidence>
<evidence type="ECO:0000256" key="6">
    <source>
        <dbReference type="SAM" id="Phobius"/>
    </source>
</evidence>
<protein>
    <submittedName>
        <fullName evidence="7">Cobalt ABC transporter, inner membrane subunit CbiQ</fullName>
    </submittedName>
</protein>
<reference evidence="8" key="1">
    <citation type="journal article" date="2015" name="MBio">
        <title>Genome-Resolved Metagenomic Analysis Reveals Roles for Candidate Phyla and Other Microbial Community Members in Biogeochemical Transformations in Oil Reservoirs.</title>
        <authorList>
            <person name="Hu P."/>
            <person name="Tom L."/>
            <person name="Singh A."/>
            <person name="Thomas B.C."/>
            <person name="Baker B.J."/>
            <person name="Piceno Y.M."/>
            <person name="Andersen G.L."/>
            <person name="Banfield J.F."/>
        </authorList>
    </citation>
    <scope>NUCLEOTIDE SEQUENCE [LARGE SCALE GENOMIC DNA]</scope>
</reference>
<dbReference type="InterPro" id="IPR052770">
    <property type="entry name" value="Cobalt_transport_CbiQ"/>
</dbReference>
<feature type="transmembrane region" description="Helical" evidence="6">
    <location>
        <begin position="32"/>
        <end position="52"/>
    </location>
</feature>
<dbReference type="Pfam" id="PF02361">
    <property type="entry name" value="CbiQ"/>
    <property type="match status" value="1"/>
</dbReference>
<dbReference type="PATRIC" id="fig|110500.4.peg.81"/>
<dbReference type="PANTHER" id="PTHR43723:SF1">
    <property type="entry name" value="COBALT TRANSPORT PROTEIN CBIQ"/>
    <property type="match status" value="1"/>
</dbReference>
<keyword evidence="3 6" id="KW-0812">Transmembrane</keyword>
<keyword evidence="4 6" id="KW-1133">Transmembrane helix</keyword>
<dbReference type="GO" id="GO:0043190">
    <property type="term" value="C:ATP-binding cassette (ABC) transporter complex"/>
    <property type="evidence" value="ECO:0007669"/>
    <property type="project" value="InterPro"/>
</dbReference>
<dbReference type="NCBIfam" id="TIGR02454">
    <property type="entry name" value="ECF_T_CbiQ"/>
    <property type="match status" value="1"/>
</dbReference>
<dbReference type="InterPro" id="IPR003339">
    <property type="entry name" value="ABC/ECF_trnsptr_transmembrane"/>
</dbReference>
<keyword evidence="5 6" id="KW-0472">Membrane</keyword>
<evidence type="ECO:0000313" key="8">
    <source>
        <dbReference type="Proteomes" id="UP000054705"/>
    </source>
</evidence>